<dbReference type="Proteomes" id="UP000494165">
    <property type="component" value="Unassembled WGS sequence"/>
</dbReference>
<dbReference type="InterPro" id="IPR028213">
    <property type="entry name" value="PA1"/>
</dbReference>
<accession>A0A8S1CRL6</accession>
<dbReference type="GO" id="GO:0033148">
    <property type="term" value="P:positive regulation of intracellular estrogen receptor signaling pathway"/>
    <property type="evidence" value="ECO:0007669"/>
    <property type="project" value="TreeGrafter"/>
</dbReference>
<proteinExistence type="predicted"/>
<dbReference type="AlphaFoldDB" id="A0A8S1CRL6"/>
<reference evidence="2 3" key="1">
    <citation type="submission" date="2020-04" db="EMBL/GenBank/DDBJ databases">
        <authorList>
            <person name="Alioto T."/>
            <person name="Alioto T."/>
            <person name="Gomez Garrido J."/>
        </authorList>
    </citation>
    <scope>NUCLEOTIDE SEQUENCE [LARGE SCALE GENOMIC DNA]</scope>
</reference>
<dbReference type="EMBL" id="CADEPI010000053">
    <property type="protein sequence ID" value="CAB3370485.1"/>
    <property type="molecule type" value="Genomic_DNA"/>
</dbReference>
<dbReference type="PANTHER" id="PTHR28467:SF1">
    <property type="entry name" value="PAXIP1-ASSOCIATED GLUTAMATE-RICH PROTEIN 1"/>
    <property type="match status" value="1"/>
</dbReference>
<dbReference type="OrthoDB" id="10067843at2759"/>
<evidence type="ECO:0000313" key="2">
    <source>
        <dbReference type="EMBL" id="CAB3370485.1"/>
    </source>
</evidence>
<name>A0A8S1CRL6_9INSE</name>
<feature type="compositionally biased region" description="Acidic residues" evidence="1">
    <location>
        <begin position="1"/>
        <end position="14"/>
    </location>
</feature>
<evidence type="ECO:0000313" key="3">
    <source>
        <dbReference type="Proteomes" id="UP000494165"/>
    </source>
</evidence>
<sequence length="134" mass="15582">MSEATEDWTVECSDDERYSARDEQSSSWIPVASEIKKLFETLDKNQILDLSWQCPGKRNPKSDERDLVTNEFEEEEETPNNTDFDFADETATPKLRRSMDNSGRGSARKKTTSLDSVLSNMRRHRQLEESERKD</sequence>
<feature type="region of interest" description="Disordered" evidence="1">
    <location>
        <begin position="1"/>
        <end position="25"/>
    </location>
</feature>
<dbReference type="Pfam" id="PF15364">
    <property type="entry name" value="PAXIP1_C"/>
    <property type="match status" value="1"/>
</dbReference>
<evidence type="ECO:0000256" key="1">
    <source>
        <dbReference type="SAM" id="MobiDB-lite"/>
    </source>
</evidence>
<gene>
    <name evidence="2" type="ORF">CLODIP_2_CD08209</name>
</gene>
<feature type="region of interest" description="Disordered" evidence="1">
    <location>
        <begin position="54"/>
        <end position="134"/>
    </location>
</feature>
<organism evidence="2 3">
    <name type="scientific">Cloeon dipterum</name>
    <dbReference type="NCBI Taxonomy" id="197152"/>
    <lineage>
        <taxon>Eukaryota</taxon>
        <taxon>Metazoa</taxon>
        <taxon>Ecdysozoa</taxon>
        <taxon>Arthropoda</taxon>
        <taxon>Hexapoda</taxon>
        <taxon>Insecta</taxon>
        <taxon>Pterygota</taxon>
        <taxon>Palaeoptera</taxon>
        <taxon>Ephemeroptera</taxon>
        <taxon>Pisciforma</taxon>
        <taxon>Baetidae</taxon>
        <taxon>Cloeon</taxon>
    </lineage>
</organism>
<keyword evidence="3" id="KW-1185">Reference proteome</keyword>
<evidence type="ECO:0008006" key="4">
    <source>
        <dbReference type="Google" id="ProtNLM"/>
    </source>
</evidence>
<protein>
    <recommendedName>
        <fullName evidence="4">PAXIP1-associated glutamate-rich protein 1</fullName>
    </recommendedName>
</protein>
<feature type="compositionally biased region" description="Basic and acidic residues" evidence="1">
    <location>
        <begin position="15"/>
        <end position="24"/>
    </location>
</feature>
<dbReference type="GO" id="GO:0044666">
    <property type="term" value="C:MLL3/4 complex"/>
    <property type="evidence" value="ECO:0007669"/>
    <property type="project" value="TreeGrafter"/>
</dbReference>
<dbReference type="PANTHER" id="PTHR28467">
    <property type="entry name" value="PAXIP1-ASSOCIATED GLUTAMATE-RICH PROTEIN 1"/>
    <property type="match status" value="1"/>
</dbReference>
<dbReference type="GO" id="GO:1902808">
    <property type="term" value="P:positive regulation of cell cycle G1/S phase transition"/>
    <property type="evidence" value="ECO:0007669"/>
    <property type="project" value="TreeGrafter"/>
</dbReference>
<comment type="caution">
    <text evidence="2">The sequence shown here is derived from an EMBL/GenBank/DDBJ whole genome shotgun (WGS) entry which is preliminary data.</text>
</comment>
<dbReference type="GO" id="GO:0030331">
    <property type="term" value="F:nuclear estrogen receptor binding"/>
    <property type="evidence" value="ECO:0007669"/>
    <property type="project" value="TreeGrafter"/>
</dbReference>